<accession>A0ABQ1ZWP6</accession>
<dbReference type="Proteomes" id="UP000605427">
    <property type="component" value="Unassembled WGS sequence"/>
</dbReference>
<reference evidence="6" key="1">
    <citation type="journal article" date="2019" name="Int. J. Syst. Evol. Microbiol.">
        <title>The Global Catalogue of Microorganisms (GCM) 10K type strain sequencing project: providing services to taxonomists for standard genome sequencing and annotation.</title>
        <authorList>
            <consortium name="The Broad Institute Genomics Platform"/>
            <consortium name="The Broad Institute Genome Sequencing Center for Infectious Disease"/>
            <person name="Wu L."/>
            <person name="Ma J."/>
        </authorList>
    </citation>
    <scope>NUCLEOTIDE SEQUENCE [LARGE SCALE GENOMIC DNA]</scope>
    <source>
        <strain evidence="6">CCM 8702</strain>
    </source>
</reference>
<dbReference type="PANTHER" id="PTHR43280">
    <property type="entry name" value="ARAC-FAMILY TRANSCRIPTIONAL REGULATOR"/>
    <property type="match status" value="1"/>
</dbReference>
<dbReference type="PRINTS" id="PR00032">
    <property type="entry name" value="HTHARAC"/>
</dbReference>
<keyword evidence="3" id="KW-0804">Transcription</keyword>
<dbReference type="InterPro" id="IPR014710">
    <property type="entry name" value="RmlC-like_jellyroll"/>
</dbReference>
<dbReference type="InterPro" id="IPR009057">
    <property type="entry name" value="Homeodomain-like_sf"/>
</dbReference>
<dbReference type="EMBL" id="BMDD01000003">
    <property type="protein sequence ID" value="GGH79870.1"/>
    <property type="molecule type" value="Genomic_DNA"/>
</dbReference>
<keyword evidence="6" id="KW-1185">Reference proteome</keyword>
<dbReference type="InterPro" id="IPR018062">
    <property type="entry name" value="HTH_AraC-typ_CS"/>
</dbReference>
<dbReference type="InterPro" id="IPR037923">
    <property type="entry name" value="HTH-like"/>
</dbReference>
<dbReference type="Pfam" id="PF12833">
    <property type="entry name" value="HTH_18"/>
    <property type="match status" value="1"/>
</dbReference>
<dbReference type="PROSITE" id="PS01124">
    <property type="entry name" value="HTH_ARAC_FAMILY_2"/>
    <property type="match status" value="1"/>
</dbReference>
<dbReference type="SUPFAM" id="SSF46689">
    <property type="entry name" value="Homeodomain-like"/>
    <property type="match status" value="2"/>
</dbReference>
<evidence type="ECO:0000313" key="6">
    <source>
        <dbReference type="Proteomes" id="UP000605427"/>
    </source>
</evidence>
<protein>
    <submittedName>
        <fullName evidence="5">HTH-type transcriptional activator RhaR</fullName>
    </submittedName>
</protein>
<dbReference type="Pfam" id="PF02311">
    <property type="entry name" value="AraC_binding"/>
    <property type="match status" value="1"/>
</dbReference>
<feature type="domain" description="HTH araC/xylS-type" evidence="4">
    <location>
        <begin position="189"/>
        <end position="287"/>
    </location>
</feature>
<evidence type="ECO:0000256" key="1">
    <source>
        <dbReference type="ARBA" id="ARBA00023015"/>
    </source>
</evidence>
<dbReference type="Gene3D" id="1.10.10.60">
    <property type="entry name" value="Homeodomain-like"/>
    <property type="match status" value="2"/>
</dbReference>
<gene>
    <name evidence="5" type="primary">rhaR</name>
    <name evidence="5" type="ORF">GCM10007362_27320</name>
</gene>
<dbReference type="SMART" id="SM00342">
    <property type="entry name" value="HTH_ARAC"/>
    <property type="match status" value="1"/>
</dbReference>
<evidence type="ECO:0000259" key="4">
    <source>
        <dbReference type="PROSITE" id="PS01124"/>
    </source>
</evidence>
<dbReference type="RefSeq" id="WP_172244351.1">
    <property type="nucleotide sequence ID" value="NZ_BMDD01000003.1"/>
</dbReference>
<organism evidence="5 6">
    <name type="scientific">Saccharibacillus endophyticus</name>
    <dbReference type="NCBI Taxonomy" id="2060666"/>
    <lineage>
        <taxon>Bacteria</taxon>
        <taxon>Bacillati</taxon>
        <taxon>Bacillota</taxon>
        <taxon>Bacilli</taxon>
        <taxon>Bacillales</taxon>
        <taxon>Paenibacillaceae</taxon>
        <taxon>Saccharibacillus</taxon>
    </lineage>
</organism>
<name>A0ABQ1ZWP6_9BACL</name>
<dbReference type="Gene3D" id="2.60.120.10">
    <property type="entry name" value="Jelly Rolls"/>
    <property type="match status" value="1"/>
</dbReference>
<dbReference type="PROSITE" id="PS00041">
    <property type="entry name" value="HTH_ARAC_FAMILY_1"/>
    <property type="match status" value="1"/>
</dbReference>
<comment type="caution">
    <text evidence="5">The sequence shown here is derived from an EMBL/GenBank/DDBJ whole genome shotgun (WGS) entry which is preliminary data.</text>
</comment>
<dbReference type="InterPro" id="IPR020449">
    <property type="entry name" value="Tscrpt_reg_AraC-type_HTH"/>
</dbReference>
<evidence type="ECO:0000256" key="3">
    <source>
        <dbReference type="ARBA" id="ARBA00023163"/>
    </source>
</evidence>
<keyword evidence="2" id="KW-0238">DNA-binding</keyword>
<dbReference type="SUPFAM" id="SSF51215">
    <property type="entry name" value="Regulatory protein AraC"/>
    <property type="match status" value="1"/>
</dbReference>
<dbReference type="InterPro" id="IPR018060">
    <property type="entry name" value="HTH_AraC"/>
</dbReference>
<keyword evidence="1" id="KW-0805">Transcription regulation</keyword>
<evidence type="ECO:0000256" key="2">
    <source>
        <dbReference type="ARBA" id="ARBA00023125"/>
    </source>
</evidence>
<evidence type="ECO:0000313" key="5">
    <source>
        <dbReference type="EMBL" id="GGH79870.1"/>
    </source>
</evidence>
<dbReference type="PANTHER" id="PTHR43280:SF2">
    <property type="entry name" value="HTH-TYPE TRANSCRIPTIONAL REGULATOR EXSA"/>
    <property type="match status" value="1"/>
</dbReference>
<proteinExistence type="predicted"/>
<dbReference type="InterPro" id="IPR003313">
    <property type="entry name" value="AraC-bd"/>
</dbReference>
<sequence>MKRIVDRMLGSSYFDDGLPIYVNRASENFDLSEHTHDFIELAYIAEGSGVHYIGEESLRVSQGDVFFIPVGTSHVFRPSAPGRGRELIVYNCLFPTKYVEQLESFFPDAAEMLAFFREPQHPWLRLRDPGEFRGWFKELFREYAARLPGCEAVMTALIVRMLVTLHRQAQSEAAMSGSTDITLSRPSVEHVVRYIEERYADNLTLPELAAQVGLGERQFSRLFNQQTGMNFSTFLQNTRVEAACVLLTSSHRSIPEIAAAVGYSDMKFFYRLFKRKTGETPLGYRKSR</sequence>